<reference evidence="2 3" key="1">
    <citation type="submission" date="2019-03" db="EMBL/GenBank/DDBJ databases">
        <title>Draft genome sequences of novel Actinobacteria.</title>
        <authorList>
            <person name="Sahin N."/>
            <person name="Ay H."/>
            <person name="Saygin H."/>
        </authorList>
    </citation>
    <scope>NUCLEOTIDE SEQUENCE [LARGE SCALE GENOMIC DNA]</scope>
    <source>
        <strain evidence="2 3">KC310</strain>
    </source>
</reference>
<proteinExistence type="predicted"/>
<evidence type="ECO:0000256" key="1">
    <source>
        <dbReference type="SAM" id="MobiDB-lite"/>
    </source>
</evidence>
<dbReference type="EMBL" id="SMKO01000092">
    <property type="protein sequence ID" value="TDD00518.1"/>
    <property type="molecule type" value="Genomic_DNA"/>
</dbReference>
<dbReference type="Proteomes" id="UP000295258">
    <property type="component" value="Unassembled WGS sequence"/>
</dbReference>
<comment type="caution">
    <text evidence="2">The sequence shown here is derived from an EMBL/GenBank/DDBJ whole genome shotgun (WGS) entry which is preliminary data.</text>
</comment>
<keyword evidence="3" id="KW-1185">Reference proteome</keyword>
<protein>
    <submittedName>
        <fullName evidence="2">Uncharacterized protein</fullName>
    </submittedName>
</protein>
<gene>
    <name evidence="2" type="ORF">E1292_28585</name>
</gene>
<sequence length="122" mass="13290">MSSWRSRKPAGPTTSLTCLPADAARTTRPPNAADCLARALGATRARQSPDRRGQRYDREDLRRRLAEEPGVPVTHLLAEIRERGCTGSANLLVRTGISRGPPRTSTVPLPRASQQPVARNGR</sequence>
<feature type="compositionally biased region" description="Polar residues" evidence="1">
    <location>
        <begin position="103"/>
        <end position="122"/>
    </location>
</feature>
<accession>A0A4R4V5U3</accession>
<feature type="compositionally biased region" description="Basic and acidic residues" evidence="1">
    <location>
        <begin position="47"/>
        <end position="63"/>
    </location>
</feature>
<name>A0A4R4V5U3_9ACTN</name>
<evidence type="ECO:0000313" key="2">
    <source>
        <dbReference type="EMBL" id="TDD00518.1"/>
    </source>
</evidence>
<evidence type="ECO:0000313" key="3">
    <source>
        <dbReference type="Proteomes" id="UP000295258"/>
    </source>
</evidence>
<feature type="region of interest" description="Disordered" evidence="1">
    <location>
        <begin position="94"/>
        <end position="122"/>
    </location>
</feature>
<organism evidence="2 3">
    <name type="scientific">Nonomuraea deserti</name>
    <dbReference type="NCBI Taxonomy" id="1848322"/>
    <lineage>
        <taxon>Bacteria</taxon>
        <taxon>Bacillati</taxon>
        <taxon>Actinomycetota</taxon>
        <taxon>Actinomycetes</taxon>
        <taxon>Streptosporangiales</taxon>
        <taxon>Streptosporangiaceae</taxon>
        <taxon>Nonomuraea</taxon>
    </lineage>
</organism>
<feature type="region of interest" description="Disordered" evidence="1">
    <location>
        <begin position="1"/>
        <end position="63"/>
    </location>
</feature>
<dbReference type="AlphaFoldDB" id="A0A4R4V5U3"/>